<comment type="caution">
    <text evidence="19">The sequence shown here is derived from an EMBL/GenBank/DDBJ whole genome shotgun (WGS) entry which is preliminary data.</text>
</comment>
<dbReference type="PANTHER" id="PTHR44936:SF5">
    <property type="entry name" value="SENSOR HISTIDINE KINASE ENVZ"/>
    <property type="match status" value="1"/>
</dbReference>
<dbReference type="PRINTS" id="PR00344">
    <property type="entry name" value="BCTRLSENSOR"/>
</dbReference>
<organism evidence="19 20">
    <name type="scientific">Hwanghaeella grinnelliae</name>
    <dbReference type="NCBI Taxonomy" id="2500179"/>
    <lineage>
        <taxon>Bacteria</taxon>
        <taxon>Pseudomonadati</taxon>
        <taxon>Pseudomonadota</taxon>
        <taxon>Alphaproteobacteria</taxon>
        <taxon>Rhodospirillales</taxon>
        <taxon>Rhodospirillaceae</taxon>
        <taxon>Hwanghaeella</taxon>
    </lineage>
</organism>
<dbReference type="EMBL" id="SADE01000004">
    <property type="protein sequence ID" value="RVU33671.1"/>
    <property type="molecule type" value="Genomic_DNA"/>
</dbReference>
<evidence type="ECO:0000256" key="1">
    <source>
        <dbReference type="ARBA" id="ARBA00000085"/>
    </source>
</evidence>
<feature type="region of interest" description="Disordered" evidence="15">
    <location>
        <begin position="164"/>
        <end position="190"/>
    </location>
</feature>
<evidence type="ECO:0000256" key="13">
    <source>
        <dbReference type="ARBA" id="ARBA00023012"/>
    </source>
</evidence>
<sequence>MTGPAKKNRKQPPRFSWLGRARHRDGGHRALRGGFWSHSLAARLIVLILLALIVSHAISFAILWDERRLAARETVRNLVADRITAVTRLVESTSPNLHDNVLAAATTRDLLFRIDSQAAVSLQESEGHIERIIQGRLAEYLDRPSENIRFAFRADWGKDRRFFDPGLDRDDQGEQRDSDEKDDDHGDDDDDHWDDDDWDHKDWDHHGWNRNRGGPGIGLRASIRLHDGNWLNVASILRPPPRNWGGPGMISFLVSAIAIIVIVTWLVRRTMRPLRDLTAAATAVGRGDRPQPVEETGPRDIRNLIAAFNTMRDRVDRFVNDRMHMLAALSHDLRTPLTTLRLRAEMLEDEEDRERFIATLDELQAMTEEVLAFIRSEAETEAAVPSDLNALAEAIVDEKAGADTTVTFVPADDPPAIRCRPIAIKRALRNLVDNAVRFGTSVEVHIETPGENVVLVILDDGPGMKEDDLDRAFDPFVRLDPARGRDTGGVGLGLSICRSIARSHGGDVRLRNRPEGGLRAELSLPR</sequence>
<feature type="compositionally biased region" description="Basic residues" evidence="15">
    <location>
        <begin position="1"/>
        <end position="12"/>
    </location>
</feature>
<keyword evidence="6" id="KW-0597">Phosphoprotein</keyword>
<dbReference type="EC" id="2.7.13.3" evidence="3"/>
<keyword evidence="13" id="KW-0902">Two-component regulatory system</keyword>
<feature type="transmembrane region" description="Helical" evidence="16">
    <location>
        <begin position="40"/>
        <end position="64"/>
    </location>
</feature>
<dbReference type="Gene3D" id="3.30.565.10">
    <property type="entry name" value="Histidine kinase-like ATPase, C-terminal domain"/>
    <property type="match status" value="1"/>
</dbReference>
<reference evidence="20" key="1">
    <citation type="submission" date="2019-01" db="EMBL/GenBank/DDBJ databases">
        <title>Gri0909 isolated from a small marine red alga.</title>
        <authorList>
            <person name="Kim J."/>
            <person name="Jeong S.E."/>
            <person name="Jeon C.O."/>
        </authorList>
    </citation>
    <scope>NUCLEOTIDE SEQUENCE [LARGE SCALE GENOMIC DNA]</scope>
    <source>
        <strain evidence="20">Gri0909</strain>
    </source>
</reference>
<dbReference type="SMART" id="SM00387">
    <property type="entry name" value="HATPase_c"/>
    <property type="match status" value="1"/>
</dbReference>
<comment type="subcellular location">
    <subcellularLocation>
        <location evidence="2">Cell inner membrane</location>
        <topology evidence="2">Multi-pass membrane protein</topology>
    </subcellularLocation>
</comment>
<keyword evidence="10" id="KW-0418">Kinase</keyword>
<dbReference type="PANTHER" id="PTHR44936">
    <property type="entry name" value="SENSOR PROTEIN CREC"/>
    <property type="match status" value="1"/>
</dbReference>
<evidence type="ECO:0000259" key="17">
    <source>
        <dbReference type="PROSITE" id="PS50109"/>
    </source>
</evidence>
<evidence type="ECO:0000256" key="14">
    <source>
        <dbReference type="ARBA" id="ARBA00023136"/>
    </source>
</evidence>
<evidence type="ECO:0000256" key="8">
    <source>
        <dbReference type="ARBA" id="ARBA00022692"/>
    </source>
</evidence>
<dbReference type="OrthoDB" id="9804645at2"/>
<keyword evidence="14 16" id="KW-0472">Membrane</keyword>
<name>A0A437QGH7_9PROT</name>
<dbReference type="InterPro" id="IPR005467">
    <property type="entry name" value="His_kinase_dom"/>
</dbReference>
<keyword evidence="5" id="KW-0997">Cell inner membrane</keyword>
<dbReference type="Proteomes" id="UP000287447">
    <property type="component" value="Unassembled WGS sequence"/>
</dbReference>
<dbReference type="GO" id="GO:0005886">
    <property type="term" value="C:plasma membrane"/>
    <property type="evidence" value="ECO:0007669"/>
    <property type="project" value="UniProtKB-SubCell"/>
</dbReference>
<gene>
    <name evidence="19" type="ORF">EOI86_21180</name>
</gene>
<dbReference type="InterPro" id="IPR004358">
    <property type="entry name" value="Sig_transdc_His_kin-like_C"/>
</dbReference>
<evidence type="ECO:0000256" key="5">
    <source>
        <dbReference type="ARBA" id="ARBA00022519"/>
    </source>
</evidence>
<dbReference type="InterPro" id="IPR003660">
    <property type="entry name" value="HAMP_dom"/>
</dbReference>
<dbReference type="Pfam" id="PF00672">
    <property type="entry name" value="HAMP"/>
    <property type="match status" value="1"/>
</dbReference>
<evidence type="ECO:0000256" key="10">
    <source>
        <dbReference type="ARBA" id="ARBA00022777"/>
    </source>
</evidence>
<dbReference type="SMART" id="SM00388">
    <property type="entry name" value="HisKA"/>
    <property type="match status" value="1"/>
</dbReference>
<dbReference type="SMART" id="SM00304">
    <property type="entry name" value="HAMP"/>
    <property type="match status" value="1"/>
</dbReference>
<dbReference type="Pfam" id="PF00512">
    <property type="entry name" value="HisKA"/>
    <property type="match status" value="1"/>
</dbReference>
<evidence type="ECO:0000256" key="16">
    <source>
        <dbReference type="SAM" id="Phobius"/>
    </source>
</evidence>
<keyword evidence="4" id="KW-1003">Cell membrane</keyword>
<feature type="domain" description="HAMP" evidence="18">
    <location>
        <begin position="268"/>
        <end position="320"/>
    </location>
</feature>
<dbReference type="GO" id="GO:0000155">
    <property type="term" value="F:phosphorelay sensor kinase activity"/>
    <property type="evidence" value="ECO:0007669"/>
    <property type="project" value="InterPro"/>
</dbReference>
<feature type="region of interest" description="Disordered" evidence="15">
    <location>
        <begin position="1"/>
        <end position="20"/>
    </location>
</feature>
<dbReference type="InterPro" id="IPR003594">
    <property type="entry name" value="HATPase_dom"/>
</dbReference>
<evidence type="ECO:0000256" key="11">
    <source>
        <dbReference type="ARBA" id="ARBA00022840"/>
    </source>
</evidence>
<dbReference type="AlphaFoldDB" id="A0A437QGH7"/>
<evidence type="ECO:0000256" key="9">
    <source>
        <dbReference type="ARBA" id="ARBA00022741"/>
    </source>
</evidence>
<evidence type="ECO:0000256" key="6">
    <source>
        <dbReference type="ARBA" id="ARBA00022553"/>
    </source>
</evidence>
<dbReference type="Gene3D" id="1.10.287.130">
    <property type="match status" value="1"/>
</dbReference>
<dbReference type="Pfam" id="PF02518">
    <property type="entry name" value="HATPase_c"/>
    <property type="match status" value="1"/>
</dbReference>
<feature type="compositionally biased region" description="Acidic residues" evidence="15">
    <location>
        <begin position="180"/>
        <end position="190"/>
    </location>
</feature>
<evidence type="ECO:0000256" key="3">
    <source>
        <dbReference type="ARBA" id="ARBA00012438"/>
    </source>
</evidence>
<dbReference type="RefSeq" id="WP_127767701.1">
    <property type="nucleotide sequence ID" value="NZ_SADE01000004.1"/>
</dbReference>
<keyword evidence="12 16" id="KW-1133">Transmembrane helix</keyword>
<evidence type="ECO:0000256" key="7">
    <source>
        <dbReference type="ARBA" id="ARBA00022679"/>
    </source>
</evidence>
<evidence type="ECO:0000313" key="20">
    <source>
        <dbReference type="Proteomes" id="UP000287447"/>
    </source>
</evidence>
<dbReference type="SUPFAM" id="SSF158472">
    <property type="entry name" value="HAMP domain-like"/>
    <property type="match status" value="1"/>
</dbReference>
<evidence type="ECO:0000256" key="15">
    <source>
        <dbReference type="SAM" id="MobiDB-lite"/>
    </source>
</evidence>
<evidence type="ECO:0000313" key="19">
    <source>
        <dbReference type="EMBL" id="RVU33671.1"/>
    </source>
</evidence>
<keyword evidence="7" id="KW-0808">Transferase</keyword>
<dbReference type="PROSITE" id="PS50109">
    <property type="entry name" value="HIS_KIN"/>
    <property type="match status" value="1"/>
</dbReference>
<dbReference type="SUPFAM" id="SSF55874">
    <property type="entry name" value="ATPase domain of HSP90 chaperone/DNA topoisomerase II/histidine kinase"/>
    <property type="match status" value="1"/>
</dbReference>
<dbReference type="CDD" id="cd00075">
    <property type="entry name" value="HATPase"/>
    <property type="match status" value="1"/>
</dbReference>
<evidence type="ECO:0000256" key="12">
    <source>
        <dbReference type="ARBA" id="ARBA00022989"/>
    </source>
</evidence>
<dbReference type="PROSITE" id="PS50885">
    <property type="entry name" value="HAMP"/>
    <property type="match status" value="1"/>
</dbReference>
<keyword evidence="8 16" id="KW-0812">Transmembrane</keyword>
<keyword evidence="11" id="KW-0067">ATP-binding</keyword>
<feature type="compositionally biased region" description="Basic and acidic residues" evidence="15">
    <location>
        <begin position="164"/>
        <end position="179"/>
    </location>
</feature>
<feature type="transmembrane region" description="Helical" evidence="16">
    <location>
        <begin position="244"/>
        <end position="267"/>
    </location>
</feature>
<keyword evidence="20" id="KW-1185">Reference proteome</keyword>
<protein>
    <recommendedName>
        <fullName evidence="3">histidine kinase</fullName>
        <ecNumber evidence="3">2.7.13.3</ecNumber>
    </recommendedName>
</protein>
<dbReference type="CDD" id="cd06225">
    <property type="entry name" value="HAMP"/>
    <property type="match status" value="1"/>
</dbReference>
<feature type="domain" description="Histidine kinase" evidence="17">
    <location>
        <begin position="328"/>
        <end position="526"/>
    </location>
</feature>
<dbReference type="InterPro" id="IPR036097">
    <property type="entry name" value="HisK_dim/P_sf"/>
</dbReference>
<proteinExistence type="predicted"/>
<evidence type="ECO:0000256" key="2">
    <source>
        <dbReference type="ARBA" id="ARBA00004429"/>
    </source>
</evidence>
<dbReference type="GO" id="GO:0005524">
    <property type="term" value="F:ATP binding"/>
    <property type="evidence" value="ECO:0007669"/>
    <property type="project" value="UniProtKB-KW"/>
</dbReference>
<comment type="catalytic activity">
    <reaction evidence="1">
        <text>ATP + protein L-histidine = ADP + protein N-phospho-L-histidine.</text>
        <dbReference type="EC" id="2.7.13.3"/>
    </reaction>
</comment>
<accession>A0A437QGH7</accession>
<dbReference type="SUPFAM" id="SSF47384">
    <property type="entry name" value="Homodimeric domain of signal transducing histidine kinase"/>
    <property type="match status" value="1"/>
</dbReference>
<dbReference type="InterPro" id="IPR036890">
    <property type="entry name" value="HATPase_C_sf"/>
</dbReference>
<dbReference type="CDD" id="cd00082">
    <property type="entry name" value="HisKA"/>
    <property type="match status" value="1"/>
</dbReference>
<keyword evidence="9" id="KW-0547">Nucleotide-binding</keyword>
<evidence type="ECO:0000256" key="4">
    <source>
        <dbReference type="ARBA" id="ARBA00022475"/>
    </source>
</evidence>
<evidence type="ECO:0000259" key="18">
    <source>
        <dbReference type="PROSITE" id="PS50885"/>
    </source>
</evidence>
<dbReference type="InterPro" id="IPR003661">
    <property type="entry name" value="HisK_dim/P_dom"/>
</dbReference>
<dbReference type="InterPro" id="IPR050980">
    <property type="entry name" value="2C_sensor_his_kinase"/>
</dbReference>